<comment type="caution">
    <text evidence="1">The sequence shown here is derived from an EMBL/GenBank/DDBJ whole genome shotgun (WGS) entry which is preliminary data.</text>
</comment>
<protein>
    <submittedName>
        <fullName evidence="1">Uncharacterized protein</fullName>
    </submittedName>
</protein>
<sequence>MPNYYFREVWTPLRLFGIRFYRDDQDRLWVKKGKQRRKLVRKEDNETMET</sequence>
<reference evidence="1 2" key="1">
    <citation type="submission" date="2021-03" db="EMBL/GenBank/DDBJ databases">
        <title>Genomic Encyclopedia of Type Strains, Phase IV (KMG-IV): sequencing the most valuable type-strain genomes for metagenomic binning, comparative biology and taxonomic classification.</title>
        <authorList>
            <person name="Goeker M."/>
        </authorList>
    </citation>
    <scope>NUCLEOTIDE SEQUENCE [LARGE SCALE GENOMIC DNA]</scope>
    <source>
        <strain evidence="1 2">DSM 101953</strain>
    </source>
</reference>
<dbReference type="RefSeq" id="WP_155991469.1">
    <property type="nucleotide sequence ID" value="NZ_JAGGLV010000017.1"/>
</dbReference>
<organism evidence="1 2">
    <name type="scientific">Paenibacillus silagei</name>
    <dbReference type="NCBI Taxonomy" id="1670801"/>
    <lineage>
        <taxon>Bacteria</taxon>
        <taxon>Bacillati</taxon>
        <taxon>Bacillota</taxon>
        <taxon>Bacilli</taxon>
        <taxon>Bacillales</taxon>
        <taxon>Paenibacillaceae</taxon>
        <taxon>Paenibacillus</taxon>
    </lineage>
</organism>
<gene>
    <name evidence="1" type="ORF">J2Z70_004576</name>
</gene>
<dbReference type="EMBL" id="JAGGLV010000017">
    <property type="protein sequence ID" value="MBP2114410.1"/>
    <property type="molecule type" value="Genomic_DNA"/>
</dbReference>
<dbReference type="Proteomes" id="UP000773462">
    <property type="component" value="Unassembled WGS sequence"/>
</dbReference>
<accession>A0ABS4NWG9</accession>
<evidence type="ECO:0000313" key="2">
    <source>
        <dbReference type="Proteomes" id="UP000773462"/>
    </source>
</evidence>
<evidence type="ECO:0000313" key="1">
    <source>
        <dbReference type="EMBL" id="MBP2114410.1"/>
    </source>
</evidence>
<name>A0ABS4NWG9_9BACL</name>
<keyword evidence="2" id="KW-1185">Reference proteome</keyword>
<proteinExistence type="predicted"/>